<name>A0ABR7EU63_9FIRM</name>
<dbReference type="CDD" id="cd08187">
    <property type="entry name" value="BDH"/>
    <property type="match status" value="1"/>
</dbReference>
<dbReference type="InterPro" id="IPR018211">
    <property type="entry name" value="ADH_Fe_CS"/>
</dbReference>
<feature type="domain" description="Alcohol dehydrogenase iron-type/glycerol dehydrogenase GldA" evidence="2">
    <location>
        <begin position="9"/>
        <end position="176"/>
    </location>
</feature>
<sequence length="388" mass="43096">MLNFHYRNPARIFFGDGAENNMYDLLKEYKVTSLMFVYSGDFIKTLGIWDVIKDACDKLGIDFQECGEVVPNPKIELIRDLVKVCKEHKTDFVLAAGGGSSVDTAKSIALGIPYDGDVWDFFDGSATPETAVPVGAITTLPASGSETSNAAIVSNGLMKLGFEDDMIIPKFAIMNPKYTMGLPAYQTSCGCADILSHLLERYFSDVAHTDTTDYMIEGAVQAAMINAKRLMKDPANYDARAEIQWLASVAHNGILDTGRAADWGSHRIEHELSAQYGITHGEGMAVILIAWCKYMAEVKPYKLAQLAVRVFDADPYNYTEKELAYILADKLKEFFQSLNLRTSLTEMEIDDAHFEEMANRATHNDTTPVGHYVPLHVKEFVEILKLAI</sequence>
<dbReference type="Pfam" id="PF25137">
    <property type="entry name" value="ADH_Fe_C"/>
    <property type="match status" value="1"/>
</dbReference>
<keyword evidence="5" id="KW-1185">Reference proteome</keyword>
<evidence type="ECO:0000259" key="2">
    <source>
        <dbReference type="Pfam" id="PF00465"/>
    </source>
</evidence>
<dbReference type="EMBL" id="JACOOY010000006">
    <property type="protein sequence ID" value="MBC5664844.1"/>
    <property type="molecule type" value="Genomic_DNA"/>
</dbReference>
<feature type="domain" description="Fe-containing alcohol dehydrogenase-like C-terminal" evidence="3">
    <location>
        <begin position="192"/>
        <end position="387"/>
    </location>
</feature>
<evidence type="ECO:0000259" key="3">
    <source>
        <dbReference type="Pfam" id="PF25137"/>
    </source>
</evidence>
<dbReference type="PANTHER" id="PTHR43633">
    <property type="entry name" value="ALCOHOL DEHYDROGENASE YQHD"/>
    <property type="match status" value="1"/>
</dbReference>
<dbReference type="Gene3D" id="3.40.50.1970">
    <property type="match status" value="1"/>
</dbReference>
<dbReference type="InterPro" id="IPR001670">
    <property type="entry name" value="ADH_Fe/GldA"/>
</dbReference>
<dbReference type="PROSITE" id="PS00060">
    <property type="entry name" value="ADH_IRON_2"/>
    <property type="match status" value="1"/>
</dbReference>
<dbReference type="RefSeq" id="WP_186855663.1">
    <property type="nucleotide sequence ID" value="NZ_JACOOY010000006.1"/>
</dbReference>
<proteinExistence type="predicted"/>
<gene>
    <name evidence="4" type="ORF">H8S07_06075</name>
</gene>
<dbReference type="Pfam" id="PF00465">
    <property type="entry name" value="Fe-ADH"/>
    <property type="match status" value="1"/>
</dbReference>
<evidence type="ECO:0000256" key="1">
    <source>
        <dbReference type="ARBA" id="ARBA00023002"/>
    </source>
</evidence>
<dbReference type="SUPFAM" id="SSF56796">
    <property type="entry name" value="Dehydroquinate synthase-like"/>
    <property type="match status" value="1"/>
</dbReference>
<dbReference type="Proteomes" id="UP000647235">
    <property type="component" value="Unassembled WGS sequence"/>
</dbReference>
<dbReference type="Gene3D" id="1.20.1090.10">
    <property type="entry name" value="Dehydroquinate synthase-like - alpha domain"/>
    <property type="match status" value="1"/>
</dbReference>
<dbReference type="InterPro" id="IPR056798">
    <property type="entry name" value="ADH_Fe_C"/>
</dbReference>
<comment type="caution">
    <text evidence="4">The sequence shown here is derived from an EMBL/GenBank/DDBJ whole genome shotgun (WGS) entry which is preliminary data.</text>
</comment>
<organism evidence="4 5">
    <name type="scientific">Dorea hominis</name>
    <dbReference type="NCBI Taxonomy" id="2763040"/>
    <lineage>
        <taxon>Bacteria</taxon>
        <taxon>Bacillati</taxon>
        <taxon>Bacillota</taxon>
        <taxon>Clostridia</taxon>
        <taxon>Lachnospirales</taxon>
        <taxon>Lachnospiraceae</taxon>
        <taxon>Dorea</taxon>
    </lineage>
</organism>
<protein>
    <submittedName>
        <fullName evidence="4">Iron-containing alcohol dehydrogenase</fullName>
    </submittedName>
</protein>
<evidence type="ECO:0000313" key="4">
    <source>
        <dbReference type="EMBL" id="MBC5664844.1"/>
    </source>
</evidence>
<reference evidence="4 5" key="1">
    <citation type="submission" date="2020-08" db="EMBL/GenBank/DDBJ databases">
        <title>Genome public.</title>
        <authorList>
            <person name="Liu C."/>
            <person name="Sun Q."/>
        </authorList>
    </citation>
    <scope>NUCLEOTIDE SEQUENCE [LARGE SCALE GENOMIC DNA]</scope>
    <source>
        <strain evidence="4 5">NSJ-36</strain>
    </source>
</reference>
<dbReference type="InterPro" id="IPR044731">
    <property type="entry name" value="BDH-like"/>
</dbReference>
<keyword evidence="1" id="KW-0560">Oxidoreductase</keyword>
<evidence type="ECO:0000313" key="5">
    <source>
        <dbReference type="Proteomes" id="UP000647235"/>
    </source>
</evidence>
<accession>A0ABR7EU63</accession>
<dbReference type="PANTHER" id="PTHR43633:SF1">
    <property type="entry name" value="ALCOHOL DEHYDROGENASE YQHD"/>
    <property type="match status" value="1"/>
</dbReference>